<dbReference type="GeneID" id="57777819"/>
<gene>
    <name evidence="1" type="ORF">A6768_13360</name>
</gene>
<accession>A0A291N151</accession>
<dbReference type="Proteomes" id="UP000219422">
    <property type="component" value="Chromosome"/>
</dbReference>
<reference evidence="1 2" key="1">
    <citation type="submission" date="2017-10" db="EMBL/GenBank/DDBJ databases">
        <title>Sphingobium yanoikuyae S72.</title>
        <authorList>
            <person name="Sanchez E."/>
            <person name="Bustos P."/>
            <person name="Mendoza P."/>
            <person name="Guo X."/>
            <person name="Mendoza A."/>
        </authorList>
    </citation>
    <scope>NUCLEOTIDE SEQUENCE [LARGE SCALE GENOMIC DNA]</scope>
    <source>
        <strain evidence="1 2">S72</strain>
    </source>
</reference>
<evidence type="ECO:0000313" key="1">
    <source>
        <dbReference type="EMBL" id="ATI80868.1"/>
    </source>
</evidence>
<evidence type="ECO:0000313" key="2">
    <source>
        <dbReference type="Proteomes" id="UP000219422"/>
    </source>
</evidence>
<dbReference type="KEGG" id="sya:A6768_13360"/>
<dbReference type="EMBL" id="CP023741">
    <property type="protein sequence ID" value="ATI80868.1"/>
    <property type="molecule type" value="Genomic_DNA"/>
</dbReference>
<protein>
    <submittedName>
        <fullName evidence="1">Uncharacterized protein</fullName>
    </submittedName>
</protein>
<dbReference type="AlphaFoldDB" id="A0A291N151"/>
<organism evidence="1 2">
    <name type="scientific">Sphingobium yanoikuyae</name>
    <name type="common">Sphingomonas yanoikuyae</name>
    <dbReference type="NCBI Taxonomy" id="13690"/>
    <lineage>
        <taxon>Bacteria</taxon>
        <taxon>Pseudomonadati</taxon>
        <taxon>Pseudomonadota</taxon>
        <taxon>Alphaproteobacteria</taxon>
        <taxon>Sphingomonadales</taxon>
        <taxon>Sphingomonadaceae</taxon>
        <taxon>Sphingobium</taxon>
    </lineage>
</organism>
<dbReference type="RefSeq" id="WP_097383988.1">
    <property type="nucleotide sequence ID" value="NZ_CP023741.1"/>
</dbReference>
<name>A0A291N151_SPHYA</name>
<proteinExistence type="predicted"/>
<sequence length="67" mass="6706">MITEIIGALVGSKLDQQDGDSGAKGAVIGYFTPRIVGTVVKVGLLAAVGYGVVKAVQGVAGNGAKYR</sequence>